<evidence type="ECO:0000313" key="2">
    <source>
        <dbReference type="Proteomes" id="UP000599437"/>
    </source>
</evidence>
<protein>
    <submittedName>
        <fullName evidence="1">Uncharacterized protein</fullName>
    </submittedName>
</protein>
<keyword evidence="2" id="KW-1185">Reference proteome</keyword>
<comment type="caution">
    <text evidence="1">The sequence shown here is derived from an EMBL/GenBank/DDBJ whole genome shotgun (WGS) entry which is preliminary data.</text>
</comment>
<dbReference type="RefSeq" id="WP_170198289.1">
    <property type="nucleotide sequence ID" value="NZ_BMVO01000003.1"/>
</dbReference>
<sequence length="55" mass="6044">MSTHRSVRDGLPRLLCTSCYSDACLAEEAGHCVDFRQAFEHATDDELTGWLGSAL</sequence>
<dbReference type="Proteomes" id="UP000599437">
    <property type="component" value="Unassembled WGS sequence"/>
</dbReference>
<proteinExistence type="predicted"/>
<accession>A0ABQ3DGV8</accession>
<gene>
    <name evidence="1" type="ORF">GCM10010346_16050</name>
</gene>
<evidence type="ECO:0000313" key="1">
    <source>
        <dbReference type="EMBL" id="GHA94112.1"/>
    </source>
</evidence>
<name>A0ABQ3DGV8_9ACTN</name>
<dbReference type="EMBL" id="BMVO01000003">
    <property type="protein sequence ID" value="GHA94112.1"/>
    <property type="molecule type" value="Genomic_DNA"/>
</dbReference>
<reference evidence="2" key="1">
    <citation type="journal article" date="2019" name="Int. J. Syst. Evol. Microbiol.">
        <title>The Global Catalogue of Microorganisms (GCM) 10K type strain sequencing project: providing services to taxonomists for standard genome sequencing and annotation.</title>
        <authorList>
            <consortium name="The Broad Institute Genomics Platform"/>
            <consortium name="The Broad Institute Genome Sequencing Center for Infectious Disease"/>
            <person name="Wu L."/>
            <person name="Ma J."/>
        </authorList>
    </citation>
    <scope>NUCLEOTIDE SEQUENCE [LARGE SCALE GENOMIC DNA]</scope>
    <source>
        <strain evidence="2">JCM 4737</strain>
    </source>
</reference>
<organism evidence="1 2">
    <name type="scientific">Streptomyces chryseus</name>
    <dbReference type="NCBI Taxonomy" id="68186"/>
    <lineage>
        <taxon>Bacteria</taxon>
        <taxon>Bacillati</taxon>
        <taxon>Actinomycetota</taxon>
        <taxon>Actinomycetes</taxon>
        <taxon>Kitasatosporales</taxon>
        <taxon>Streptomycetaceae</taxon>
        <taxon>Streptomyces</taxon>
    </lineage>
</organism>